<name>A0A0B6Y9X6_9EUPU</name>
<reference evidence="1" key="1">
    <citation type="submission" date="2014-12" db="EMBL/GenBank/DDBJ databases">
        <title>Insight into the proteome of Arion vulgaris.</title>
        <authorList>
            <person name="Aradska J."/>
            <person name="Bulat T."/>
            <person name="Smidak R."/>
            <person name="Sarate P."/>
            <person name="Gangsoo J."/>
            <person name="Sialana F."/>
            <person name="Bilban M."/>
            <person name="Lubec G."/>
        </authorList>
    </citation>
    <scope>NUCLEOTIDE SEQUENCE</scope>
    <source>
        <tissue evidence="1">Skin</tissue>
    </source>
</reference>
<protein>
    <submittedName>
        <fullName evidence="1">Uncharacterized protein</fullName>
    </submittedName>
</protein>
<gene>
    <name evidence="1" type="primary">ORF18424</name>
</gene>
<proteinExistence type="predicted"/>
<organism evidence="1">
    <name type="scientific">Arion vulgaris</name>
    <dbReference type="NCBI Taxonomy" id="1028688"/>
    <lineage>
        <taxon>Eukaryota</taxon>
        <taxon>Metazoa</taxon>
        <taxon>Spiralia</taxon>
        <taxon>Lophotrochozoa</taxon>
        <taxon>Mollusca</taxon>
        <taxon>Gastropoda</taxon>
        <taxon>Heterobranchia</taxon>
        <taxon>Euthyneura</taxon>
        <taxon>Panpulmonata</taxon>
        <taxon>Eupulmonata</taxon>
        <taxon>Stylommatophora</taxon>
        <taxon>Helicina</taxon>
        <taxon>Arionoidea</taxon>
        <taxon>Arionidae</taxon>
        <taxon>Arion</taxon>
    </lineage>
</organism>
<evidence type="ECO:0000313" key="1">
    <source>
        <dbReference type="EMBL" id="CEK52908.1"/>
    </source>
</evidence>
<accession>A0A0B6Y9X6</accession>
<sequence>MGSEERSFQLEVNNRSTALTNIEQMFAADNFVYKHPDILSERSNVACIGLWWTMPPVVCSKPLTTELIKKPTWSWLVTQGTIPITQKHKTKNEHVASTSLHLPAINNSTQKVKKYARDVHPISTAMNRDGTSISRTRWKVPISSTSILDTERSLLRRLELVKRGVF</sequence>
<dbReference type="AlphaFoldDB" id="A0A0B6Y9X6"/>
<dbReference type="EMBL" id="HACG01006043">
    <property type="protein sequence ID" value="CEK52908.1"/>
    <property type="molecule type" value="Transcribed_RNA"/>
</dbReference>